<feature type="region of interest" description="Disordered" evidence="1">
    <location>
        <begin position="85"/>
        <end position="125"/>
    </location>
</feature>
<dbReference type="OrthoDB" id="128588at2759"/>
<reference evidence="7 8" key="1">
    <citation type="submission" date="2018-01" db="EMBL/GenBank/DDBJ databases">
        <title>Draft genome of the strawberry crown rot pathogen Phytophthora cactorum.</title>
        <authorList>
            <person name="Armitage A.D."/>
            <person name="Lysoe E."/>
            <person name="Nellist C.F."/>
            <person name="Harrison R.J."/>
            <person name="Brurberg M.B."/>
        </authorList>
    </citation>
    <scope>NUCLEOTIDE SEQUENCE [LARGE SCALE GENOMIC DNA]</scope>
    <source>
        <strain evidence="7 8">10300</strain>
    </source>
</reference>
<dbReference type="EMBL" id="RCMV01001947">
    <property type="protein sequence ID" value="KAG3205379.1"/>
    <property type="molecule type" value="Genomic_DNA"/>
</dbReference>
<feature type="compositionally biased region" description="Basic and acidic residues" evidence="1">
    <location>
        <begin position="24"/>
        <end position="37"/>
    </location>
</feature>
<dbReference type="Proteomes" id="UP000697107">
    <property type="component" value="Unassembled WGS sequence"/>
</dbReference>
<evidence type="ECO:0000313" key="2">
    <source>
        <dbReference type="EMBL" id="KAG2821066.1"/>
    </source>
</evidence>
<dbReference type="EMBL" id="RCMG01001729">
    <property type="protein sequence ID" value="KAG2821066.1"/>
    <property type="molecule type" value="Genomic_DNA"/>
</dbReference>
<evidence type="ECO:0000313" key="4">
    <source>
        <dbReference type="EMBL" id="KAG2888132.1"/>
    </source>
</evidence>
<dbReference type="EMBL" id="RCMI01001848">
    <property type="protein sequence ID" value="KAG2880652.1"/>
    <property type="molecule type" value="Genomic_DNA"/>
</dbReference>
<feature type="compositionally biased region" description="Basic and acidic residues" evidence="1">
    <location>
        <begin position="85"/>
        <end position="104"/>
    </location>
</feature>
<evidence type="ECO:0000313" key="7">
    <source>
        <dbReference type="EMBL" id="RAW21399.1"/>
    </source>
</evidence>
<feature type="region of interest" description="Disordered" evidence="1">
    <location>
        <begin position="1"/>
        <end position="41"/>
    </location>
</feature>
<dbReference type="EMBL" id="RCML01001797">
    <property type="protein sequence ID" value="KAG2960342.1"/>
    <property type="molecule type" value="Genomic_DNA"/>
</dbReference>
<dbReference type="Proteomes" id="UP000760860">
    <property type="component" value="Unassembled WGS sequence"/>
</dbReference>
<gene>
    <name evidence="7" type="ORF">PC110_g22160</name>
    <name evidence="2" type="ORF">PC113_g22523</name>
    <name evidence="3" type="ORF">PC115_g22453</name>
    <name evidence="4" type="ORF">PC117_g25001</name>
    <name evidence="5" type="ORF">PC118_g22571</name>
    <name evidence="6" type="ORF">PC129_g22110</name>
</gene>
<reference evidence="2" key="2">
    <citation type="submission" date="2018-10" db="EMBL/GenBank/DDBJ databases">
        <title>Effector identification in a new, highly contiguous assembly of the strawberry crown rot pathogen Phytophthora cactorum.</title>
        <authorList>
            <person name="Armitage A.D."/>
            <person name="Nellist C.F."/>
            <person name="Bates H."/>
            <person name="Vickerstaff R.J."/>
            <person name="Harrison R.J."/>
        </authorList>
    </citation>
    <scope>NUCLEOTIDE SEQUENCE</scope>
    <source>
        <strain evidence="2">15-7</strain>
        <strain evidence="3">4032</strain>
        <strain evidence="4">4040</strain>
        <strain evidence="5">P415</strain>
        <strain evidence="6">P421</strain>
    </source>
</reference>
<evidence type="ECO:0000313" key="3">
    <source>
        <dbReference type="EMBL" id="KAG2880652.1"/>
    </source>
</evidence>
<proteinExistence type="predicted"/>
<accession>A0A329RBQ5</accession>
<evidence type="ECO:0000313" key="6">
    <source>
        <dbReference type="EMBL" id="KAG3205379.1"/>
    </source>
</evidence>
<evidence type="ECO:0000313" key="5">
    <source>
        <dbReference type="EMBL" id="KAG2960342.1"/>
    </source>
</evidence>
<dbReference type="Proteomes" id="UP000736787">
    <property type="component" value="Unassembled WGS sequence"/>
</dbReference>
<dbReference type="Proteomes" id="UP000774804">
    <property type="component" value="Unassembled WGS sequence"/>
</dbReference>
<dbReference type="EMBL" id="MJFZ01001796">
    <property type="protein sequence ID" value="RAW21399.1"/>
    <property type="molecule type" value="Genomic_DNA"/>
</dbReference>
<dbReference type="Proteomes" id="UP000251314">
    <property type="component" value="Unassembled WGS sequence"/>
</dbReference>
<dbReference type="Proteomes" id="UP000735874">
    <property type="component" value="Unassembled WGS sequence"/>
</dbReference>
<dbReference type="AlphaFoldDB" id="A0A329RBQ5"/>
<name>A0A329RBQ5_9STRA</name>
<dbReference type="EMBL" id="RCMK01001816">
    <property type="protein sequence ID" value="KAG2888132.1"/>
    <property type="molecule type" value="Genomic_DNA"/>
</dbReference>
<protein>
    <submittedName>
        <fullName evidence="7">Uncharacterized protein</fullName>
    </submittedName>
</protein>
<sequence length="194" mass="22993">MERLDTRETRYRRVEPCGSHGRRERREPDRRRDDYRNTRRVPLTDTLMNDLIADLQDREAVTEPSDNEYHAYDDVQYEYDREQGYNQDRRGGERGFNQDRRGGDRGFSQDSCGRRDFNRDNRRPQYGPCSAYDGMSHSAHNCNKRCMFCKQVHDAGQCELFHNFQGFAKFVRTRGTKEELPSELKSVVQEGHLN</sequence>
<keyword evidence="8" id="KW-1185">Reference proteome</keyword>
<comment type="caution">
    <text evidence="7">The sequence shown here is derived from an EMBL/GenBank/DDBJ whole genome shotgun (WGS) entry which is preliminary data.</text>
</comment>
<feature type="compositionally biased region" description="Basic and acidic residues" evidence="1">
    <location>
        <begin position="112"/>
        <end position="123"/>
    </location>
</feature>
<evidence type="ECO:0000313" key="8">
    <source>
        <dbReference type="Proteomes" id="UP000251314"/>
    </source>
</evidence>
<organism evidence="7 8">
    <name type="scientific">Phytophthora cactorum</name>
    <dbReference type="NCBI Taxonomy" id="29920"/>
    <lineage>
        <taxon>Eukaryota</taxon>
        <taxon>Sar</taxon>
        <taxon>Stramenopiles</taxon>
        <taxon>Oomycota</taxon>
        <taxon>Peronosporomycetes</taxon>
        <taxon>Peronosporales</taxon>
        <taxon>Peronosporaceae</taxon>
        <taxon>Phytophthora</taxon>
    </lineage>
</organism>
<feature type="compositionally biased region" description="Basic and acidic residues" evidence="1">
    <location>
        <begin position="1"/>
        <end position="15"/>
    </location>
</feature>
<evidence type="ECO:0000256" key="1">
    <source>
        <dbReference type="SAM" id="MobiDB-lite"/>
    </source>
</evidence>
<dbReference type="VEuPathDB" id="FungiDB:PC110_g22160"/>